<dbReference type="UniPathway" id="UPA00242"/>
<sequence length="241" mass="25960">MRVFALVDDTIGGLAGGRYYNRDNVAAITLGMSTNAAYVEPAQESELARSPNSNELVISMEWGNFNSSHVPLTSFDTILDAESSNSGSGIFEKLISGMYLGEIVRHVLLKMAQETALFGGSVPPKLMTPYSLRSPDMAAMHQDKSEDREVVSEKLNEVFAITSTTPMAREVVVEVCNIVTERGARLVGLELNYLHSSVWEMLGNDLSDNVIIEHSHGGSGSGALFLAVAAASHIPTQPVES</sequence>
<dbReference type="GO" id="GO:0006096">
    <property type="term" value="P:glycolytic process"/>
    <property type="evidence" value="ECO:0007669"/>
    <property type="project" value="UniProtKB-KW"/>
</dbReference>
<dbReference type="PRINTS" id="PR00475">
    <property type="entry name" value="HEXOKINASE"/>
</dbReference>
<evidence type="ECO:0000313" key="7">
    <source>
        <dbReference type="EnsemblPlants" id="AES90786"/>
    </source>
</evidence>
<dbReference type="STRING" id="3880.G7JGD3"/>
<dbReference type="Pfam" id="PF03727">
    <property type="entry name" value="Hexokinase_2"/>
    <property type="match status" value="1"/>
</dbReference>
<proteinExistence type="inferred from homology"/>
<dbReference type="PANTHER" id="PTHR19443:SF18">
    <property type="entry name" value="HEXOKINASE-LIKE 2 PROTEIN-RELATED"/>
    <property type="match status" value="1"/>
</dbReference>
<evidence type="ECO:0000256" key="2">
    <source>
        <dbReference type="ARBA" id="ARBA00005028"/>
    </source>
</evidence>
<comment type="pathway">
    <text evidence="1">Carbohydrate degradation.</text>
</comment>
<dbReference type="PANTHER" id="PTHR19443">
    <property type="entry name" value="HEXOKINASE"/>
    <property type="match status" value="1"/>
</dbReference>
<dbReference type="EMBL" id="CM001220">
    <property type="protein sequence ID" value="AES90786.2"/>
    <property type="molecule type" value="Genomic_DNA"/>
</dbReference>
<evidence type="ECO:0000313" key="8">
    <source>
        <dbReference type="Proteomes" id="UP000002051"/>
    </source>
</evidence>
<dbReference type="eggNOG" id="KOG1369">
    <property type="taxonomic scope" value="Eukaryota"/>
</dbReference>
<evidence type="ECO:0000313" key="6">
    <source>
        <dbReference type="EMBL" id="AES90786.2"/>
    </source>
</evidence>
<keyword evidence="8" id="KW-1185">Reference proteome</keyword>
<comment type="pathway">
    <text evidence="2">Carbohydrate metabolism; hexose metabolism.</text>
</comment>
<dbReference type="GO" id="GO:0019318">
    <property type="term" value="P:hexose metabolic process"/>
    <property type="evidence" value="ECO:0007669"/>
    <property type="project" value="UniProtKB-UniPathway"/>
</dbReference>
<keyword evidence="3 4" id="KW-0324">Glycolysis</keyword>
<evidence type="ECO:0000256" key="4">
    <source>
        <dbReference type="RuleBase" id="RU362007"/>
    </source>
</evidence>
<reference evidence="6 8" key="1">
    <citation type="journal article" date="2011" name="Nature">
        <title>The Medicago genome provides insight into the evolution of rhizobial symbioses.</title>
        <authorList>
            <person name="Young N.D."/>
            <person name="Debelle F."/>
            <person name="Oldroyd G.E."/>
            <person name="Geurts R."/>
            <person name="Cannon S.B."/>
            <person name="Udvardi M.K."/>
            <person name="Benedito V.A."/>
            <person name="Mayer K.F."/>
            <person name="Gouzy J."/>
            <person name="Schoof H."/>
            <person name="Van de Peer Y."/>
            <person name="Proost S."/>
            <person name="Cook D.R."/>
            <person name="Meyers B.C."/>
            <person name="Spannagl M."/>
            <person name="Cheung F."/>
            <person name="De Mita S."/>
            <person name="Krishnakumar V."/>
            <person name="Gundlach H."/>
            <person name="Zhou S."/>
            <person name="Mudge J."/>
            <person name="Bharti A.K."/>
            <person name="Murray J.D."/>
            <person name="Naoumkina M.A."/>
            <person name="Rosen B."/>
            <person name="Silverstein K.A."/>
            <person name="Tang H."/>
            <person name="Rombauts S."/>
            <person name="Zhao P.X."/>
            <person name="Zhou P."/>
            <person name="Barbe V."/>
            <person name="Bardou P."/>
            <person name="Bechner M."/>
            <person name="Bellec A."/>
            <person name="Berger A."/>
            <person name="Berges H."/>
            <person name="Bidwell S."/>
            <person name="Bisseling T."/>
            <person name="Choisne N."/>
            <person name="Couloux A."/>
            <person name="Denny R."/>
            <person name="Deshpande S."/>
            <person name="Dai X."/>
            <person name="Doyle J.J."/>
            <person name="Dudez A.M."/>
            <person name="Farmer A.D."/>
            <person name="Fouteau S."/>
            <person name="Franken C."/>
            <person name="Gibelin C."/>
            <person name="Gish J."/>
            <person name="Goldstein S."/>
            <person name="Gonzalez A.J."/>
            <person name="Green P.J."/>
            <person name="Hallab A."/>
            <person name="Hartog M."/>
            <person name="Hua A."/>
            <person name="Humphray S.J."/>
            <person name="Jeong D.H."/>
            <person name="Jing Y."/>
            <person name="Jocker A."/>
            <person name="Kenton S.M."/>
            <person name="Kim D.J."/>
            <person name="Klee K."/>
            <person name="Lai H."/>
            <person name="Lang C."/>
            <person name="Lin S."/>
            <person name="Macmil S.L."/>
            <person name="Magdelenat G."/>
            <person name="Matthews L."/>
            <person name="McCorrison J."/>
            <person name="Monaghan E.L."/>
            <person name="Mun J.H."/>
            <person name="Najar F.Z."/>
            <person name="Nicholson C."/>
            <person name="Noirot C."/>
            <person name="O'Bleness M."/>
            <person name="Paule C.R."/>
            <person name="Poulain J."/>
            <person name="Prion F."/>
            <person name="Qin B."/>
            <person name="Qu C."/>
            <person name="Retzel E.F."/>
            <person name="Riddle C."/>
            <person name="Sallet E."/>
            <person name="Samain S."/>
            <person name="Samson N."/>
            <person name="Sanders I."/>
            <person name="Saurat O."/>
            <person name="Scarpelli C."/>
            <person name="Schiex T."/>
            <person name="Segurens B."/>
            <person name="Severin A.J."/>
            <person name="Sherrier D.J."/>
            <person name="Shi R."/>
            <person name="Sims S."/>
            <person name="Singer S.R."/>
            <person name="Sinharoy S."/>
            <person name="Sterck L."/>
            <person name="Viollet A."/>
            <person name="Wang B.B."/>
            <person name="Wang K."/>
            <person name="Wang M."/>
            <person name="Wang X."/>
            <person name="Warfsmann J."/>
            <person name="Weissenbach J."/>
            <person name="White D.D."/>
            <person name="White J.D."/>
            <person name="Wiley G.B."/>
            <person name="Wincker P."/>
            <person name="Xing Y."/>
            <person name="Yang L."/>
            <person name="Yao Z."/>
            <person name="Ying F."/>
            <person name="Zhai J."/>
            <person name="Zhou L."/>
            <person name="Zuber A."/>
            <person name="Denarie J."/>
            <person name="Dixon R.A."/>
            <person name="May G.D."/>
            <person name="Schwartz D.C."/>
            <person name="Rogers J."/>
            <person name="Quetier F."/>
            <person name="Town C.D."/>
            <person name="Roe B.A."/>
        </authorList>
    </citation>
    <scope>NUCLEOTIDE SEQUENCE [LARGE SCALE GENOMIC DNA]</scope>
    <source>
        <strain evidence="6">A17</strain>
        <strain evidence="7 8">cv. Jemalong A17</strain>
    </source>
</reference>
<evidence type="ECO:0000259" key="5">
    <source>
        <dbReference type="Pfam" id="PF03727"/>
    </source>
</evidence>
<accession>A0A0C3X3G4</accession>
<dbReference type="GO" id="GO:0001678">
    <property type="term" value="P:intracellular glucose homeostasis"/>
    <property type="evidence" value="ECO:0007669"/>
    <property type="project" value="InterPro"/>
</dbReference>
<dbReference type="EC" id="2.7.1.-" evidence="4"/>
<evidence type="ECO:0000256" key="1">
    <source>
        <dbReference type="ARBA" id="ARBA00004921"/>
    </source>
</evidence>
<accession>G7JGD3</accession>
<name>G7JGD3_MEDTR</name>
<dbReference type="Gene3D" id="3.40.367.20">
    <property type="match status" value="1"/>
</dbReference>
<dbReference type="PaxDb" id="3880-AES90786"/>
<dbReference type="GO" id="GO:0005524">
    <property type="term" value="F:ATP binding"/>
    <property type="evidence" value="ECO:0007669"/>
    <property type="project" value="UniProtKB-UniRule"/>
</dbReference>
<dbReference type="AlphaFoldDB" id="G7JGD3"/>
<dbReference type="SUPFAM" id="SSF53067">
    <property type="entry name" value="Actin-like ATPase domain"/>
    <property type="match status" value="1"/>
</dbReference>
<keyword evidence="4" id="KW-0067">ATP-binding</keyword>
<reference evidence="6 8" key="2">
    <citation type="journal article" date="2014" name="BMC Genomics">
        <title>An improved genome release (version Mt4.0) for the model legume Medicago truncatula.</title>
        <authorList>
            <person name="Tang H."/>
            <person name="Krishnakumar V."/>
            <person name="Bidwell S."/>
            <person name="Rosen B."/>
            <person name="Chan A."/>
            <person name="Zhou S."/>
            <person name="Gentzbittel L."/>
            <person name="Childs K.L."/>
            <person name="Yandell M."/>
            <person name="Gundlach H."/>
            <person name="Mayer K.F."/>
            <person name="Schwartz D.C."/>
            <person name="Town C.D."/>
        </authorList>
    </citation>
    <scope>GENOME REANNOTATION</scope>
    <source>
        <strain evidence="6">A17</strain>
        <strain evidence="7 8">cv. Jemalong A17</strain>
    </source>
</reference>
<dbReference type="InterPro" id="IPR022673">
    <property type="entry name" value="Hexokinase_C"/>
</dbReference>
<dbReference type="HOGENOM" id="CLU_014393_3_0_1"/>
<keyword evidence="4" id="KW-0418">Kinase</keyword>
<dbReference type="PROSITE" id="PS51748">
    <property type="entry name" value="HEXOKINASE_2"/>
    <property type="match status" value="1"/>
</dbReference>
<dbReference type="GO" id="GO:0004396">
    <property type="term" value="F:hexokinase activity"/>
    <property type="evidence" value="ECO:0007669"/>
    <property type="project" value="UniProtKB-UniRule"/>
</dbReference>
<comment type="similarity">
    <text evidence="4">Belongs to the hexokinase family.</text>
</comment>
<dbReference type="Proteomes" id="UP000002051">
    <property type="component" value="Chromosome 4"/>
</dbReference>
<keyword evidence="4" id="KW-0547">Nucleotide-binding</keyword>
<protein>
    <recommendedName>
        <fullName evidence="4">Phosphotransferase</fullName>
        <ecNumber evidence="4">2.7.1.-</ecNumber>
    </recommendedName>
</protein>
<keyword evidence="4" id="KW-0808">Transferase</keyword>
<dbReference type="GO" id="GO:0005536">
    <property type="term" value="F:D-glucose binding"/>
    <property type="evidence" value="ECO:0007669"/>
    <property type="project" value="InterPro"/>
</dbReference>
<gene>
    <name evidence="6" type="ordered locus">MTR_4g097900</name>
</gene>
<evidence type="ECO:0000256" key="3">
    <source>
        <dbReference type="ARBA" id="ARBA00023152"/>
    </source>
</evidence>
<organism evidence="6 8">
    <name type="scientific">Medicago truncatula</name>
    <name type="common">Barrel medic</name>
    <name type="synonym">Medicago tribuloides</name>
    <dbReference type="NCBI Taxonomy" id="3880"/>
    <lineage>
        <taxon>Eukaryota</taxon>
        <taxon>Viridiplantae</taxon>
        <taxon>Streptophyta</taxon>
        <taxon>Embryophyta</taxon>
        <taxon>Tracheophyta</taxon>
        <taxon>Spermatophyta</taxon>
        <taxon>Magnoliopsida</taxon>
        <taxon>eudicotyledons</taxon>
        <taxon>Gunneridae</taxon>
        <taxon>Pentapetalae</taxon>
        <taxon>rosids</taxon>
        <taxon>fabids</taxon>
        <taxon>Fabales</taxon>
        <taxon>Fabaceae</taxon>
        <taxon>Papilionoideae</taxon>
        <taxon>50 kb inversion clade</taxon>
        <taxon>NPAAA clade</taxon>
        <taxon>Hologalegina</taxon>
        <taxon>IRL clade</taxon>
        <taxon>Trifolieae</taxon>
        <taxon>Medicago</taxon>
    </lineage>
</organism>
<dbReference type="InterPro" id="IPR001312">
    <property type="entry name" value="Hexokinase"/>
</dbReference>
<feature type="domain" description="Hexokinase C-terminal" evidence="5">
    <location>
        <begin position="27"/>
        <end position="189"/>
    </location>
</feature>
<dbReference type="EnsemblPlants" id="AES90786">
    <property type="protein sequence ID" value="AES90786"/>
    <property type="gene ID" value="MTR_4g097900"/>
</dbReference>
<dbReference type="InterPro" id="IPR043129">
    <property type="entry name" value="ATPase_NBD"/>
</dbReference>
<reference evidence="7" key="3">
    <citation type="submission" date="2015-04" db="UniProtKB">
        <authorList>
            <consortium name="EnsemblPlants"/>
        </authorList>
    </citation>
    <scope>IDENTIFICATION</scope>
    <source>
        <strain evidence="7">cv. Jemalong A17</strain>
    </source>
</reference>